<evidence type="ECO:0000313" key="16">
    <source>
        <dbReference type="Proteomes" id="UP001302316"/>
    </source>
</evidence>
<dbReference type="GO" id="GO:0005524">
    <property type="term" value="F:ATP binding"/>
    <property type="evidence" value="ECO:0007669"/>
    <property type="project" value="UniProtKB-KW"/>
</dbReference>
<dbReference type="PROSITE" id="PS50112">
    <property type="entry name" value="PAS"/>
    <property type="match status" value="1"/>
</dbReference>
<organism evidence="15 16">
    <name type="scientific">Natronospira elongata</name>
    <dbReference type="NCBI Taxonomy" id="3110268"/>
    <lineage>
        <taxon>Bacteria</taxon>
        <taxon>Pseudomonadati</taxon>
        <taxon>Pseudomonadota</taxon>
        <taxon>Gammaproteobacteria</taxon>
        <taxon>Natronospirales</taxon>
        <taxon>Natronospiraceae</taxon>
        <taxon>Natronospira</taxon>
    </lineage>
</organism>
<sequence>MAQDASQPHQTDLDQLLQALPVLVAHISSDFEILYANHGYRDWFGLDPAAQYGKHLKDVIGRQAFRVLLPHFNQALAGERAEFHGEVPYVRGGPRFIHGTYIPSHDDSGRINGFYILSVDLSREQALERQLTSTTRRAETIINTAMDGIITIDETGTVHSFNPAAERIFGYGAGEVIGQNIRMLMAGRDHDHHDQYLANYLKTGEARIIGIGREVCGRRRDGTLIDLLLSVAKFEEAGRRMFVGFTHDLTERNRARLEAQRNLDQLAHLNRVNGLGELAASLAHEIRQPLMAIQASAHTIYHSQGSKDQERAFNEALKRIERQSSRANDILKQLTAFLRKTDDSPGEQVDIASLVREVFGLLDPDARMTQVRVELEAPDQPCLVTANRVQLQQVLFNLISNALDAMEVISTPHTIRIRIHQLDGRDTCHVEVMDSGPGLDEMTMDKLFDPFFTTKVHGLGQGLPICRSIIRRHGGELEAGNHPEGGAHFRFTLPLSGDQHARD</sequence>
<evidence type="ECO:0000256" key="9">
    <source>
        <dbReference type="ARBA" id="ARBA00059827"/>
    </source>
</evidence>
<name>A0AAP6JG17_9GAMM</name>
<dbReference type="InterPro" id="IPR004358">
    <property type="entry name" value="Sig_transdc_His_kin-like_C"/>
</dbReference>
<dbReference type="CDD" id="cd00082">
    <property type="entry name" value="HisKA"/>
    <property type="match status" value="1"/>
</dbReference>
<dbReference type="PANTHER" id="PTHR43065:SF46">
    <property type="entry name" value="C4-DICARBOXYLATE TRANSPORT SENSOR PROTEIN DCTB"/>
    <property type="match status" value="1"/>
</dbReference>
<dbReference type="InterPro" id="IPR000014">
    <property type="entry name" value="PAS"/>
</dbReference>
<evidence type="ECO:0000259" key="13">
    <source>
        <dbReference type="PROSITE" id="PS50112"/>
    </source>
</evidence>
<dbReference type="RefSeq" id="WP_346051852.1">
    <property type="nucleotide sequence ID" value="NZ_JAYGII010000017.1"/>
</dbReference>
<dbReference type="InterPro" id="IPR003594">
    <property type="entry name" value="HATPase_dom"/>
</dbReference>
<dbReference type="GO" id="GO:0000155">
    <property type="term" value="F:phosphorelay sensor kinase activity"/>
    <property type="evidence" value="ECO:0007669"/>
    <property type="project" value="InterPro"/>
</dbReference>
<evidence type="ECO:0000256" key="5">
    <source>
        <dbReference type="ARBA" id="ARBA00022741"/>
    </source>
</evidence>
<comment type="caution">
    <text evidence="15">The sequence shown here is derived from an EMBL/GenBank/DDBJ whole genome shotgun (WGS) entry which is preliminary data.</text>
</comment>
<proteinExistence type="predicted"/>
<dbReference type="SMART" id="SM00388">
    <property type="entry name" value="HisKA"/>
    <property type="match status" value="1"/>
</dbReference>
<dbReference type="Pfam" id="PF00512">
    <property type="entry name" value="HisKA"/>
    <property type="match status" value="1"/>
</dbReference>
<accession>A0AAP6JG17</accession>
<dbReference type="SUPFAM" id="SSF55874">
    <property type="entry name" value="ATPase domain of HSP90 chaperone/DNA topoisomerase II/histidine kinase"/>
    <property type="match status" value="1"/>
</dbReference>
<evidence type="ECO:0000256" key="10">
    <source>
        <dbReference type="ARBA" id="ARBA00070616"/>
    </source>
</evidence>
<dbReference type="Pfam" id="PF02518">
    <property type="entry name" value="HATPase_c"/>
    <property type="match status" value="1"/>
</dbReference>
<dbReference type="NCBIfam" id="TIGR00229">
    <property type="entry name" value="sensory_box"/>
    <property type="match status" value="1"/>
</dbReference>
<dbReference type="CDD" id="cd00130">
    <property type="entry name" value="PAS"/>
    <property type="match status" value="2"/>
</dbReference>
<evidence type="ECO:0000256" key="8">
    <source>
        <dbReference type="ARBA" id="ARBA00023012"/>
    </source>
</evidence>
<dbReference type="PRINTS" id="PR00344">
    <property type="entry name" value="BCTRLSENSOR"/>
</dbReference>
<dbReference type="PROSITE" id="PS50109">
    <property type="entry name" value="HIS_KIN"/>
    <property type="match status" value="1"/>
</dbReference>
<evidence type="ECO:0000256" key="7">
    <source>
        <dbReference type="ARBA" id="ARBA00022840"/>
    </source>
</evidence>
<evidence type="ECO:0000259" key="14">
    <source>
        <dbReference type="PROSITE" id="PS50113"/>
    </source>
</evidence>
<feature type="domain" description="PAC" evidence="14">
    <location>
        <begin position="202"/>
        <end position="261"/>
    </location>
</feature>
<dbReference type="InterPro" id="IPR013656">
    <property type="entry name" value="PAS_4"/>
</dbReference>
<dbReference type="InterPro" id="IPR013767">
    <property type="entry name" value="PAS_fold"/>
</dbReference>
<keyword evidence="8" id="KW-0902">Two-component regulatory system</keyword>
<keyword evidence="16" id="KW-1185">Reference proteome</keyword>
<comment type="catalytic activity">
    <reaction evidence="1">
        <text>ATP + protein L-histidine = ADP + protein N-phospho-L-histidine.</text>
        <dbReference type="EC" id="2.7.13.3"/>
    </reaction>
</comment>
<dbReference type="SUPFAM" id="SSF55785">
    <property type="entry name" value="PYP-like sensor domain (PAS domain)"/>
    <property type="match status" value="2"/>
</dbReference>
<dbReference type="InterPro" id="IPR035965">
    <property type="entry name" value="PAS-like_dom_sf"/>
</dbReference>
<evidence type="ECO:0000256" key="1">
    <source>
        <dbReference type="ARBA" id="ARBA00000085"/>
    </source>
</evidence>
<evidence type="ECO:0000256" key="11">
    <source>
        <dbReference type="SAM" id="MobiDB-lite"/>
    </source>
</evidence>
<dbReference type="GO" id="GO:0006355">
    <property type="term" value="P:regulation of DNA-templated transcription"/>
    <property type="evidence" value="ECO:0007669"/>
    <property type="project" value="InterPro"/>
</dbReference>
<evidence type="ECO:0000313" key="15">
    <source>
        <dbReference type="EMBL" id="MEA5445937.1"/>
    </source>
</evidence>
<keyword evidence="6" id="KW-0418">Kinase</keyword>
<dbReference type="Proteomes" id="UP001302316">
    <property type="component" value="Unassembled WGS sequence"/>
</dbReference>
<evidence type="ECO:0000259" key="12">
    <source>
        <dbReference type="PROSITE" id="PS50109"/>
    </source>
</evidence>
<evidence type="ECO:0000256" key="3">
    <source>
        <dbReference type="ARBA" id="ARBA00022553"/>
    </source>
</evidence>
<keyword evidence="7" id="KW-0067">ATP-binding</keyword>
<dbReference type="InterPro" id="IPR003661">
    <property type="entry name" value="HisK_dim/P_dom"/>
</dbReference>
<evidence type="ECO:0000256" key="2">
    <source>
        <dbReference type="ARBA" id="ARBA00012438"/>
    </source>
</evidence>
<dbReference type="Gene3D" id="3.30.450.20">
    <property type="entry name" value="PAS domain"/>
    <property type="match status" value="2"/>
</dbReference>
<comment type="function">
    <text evidence="9">Putative oxygen sensor; modulates the activity of FixJ, a transcriptional activator of nitrogen fixation fixK gene. FixL probably acts as a kinase that phosphorylates FixJ.</text>
</comment>
<reference evidence="15 16" key="1">
    <citation type="submission" date="2023-12" db="EMBL/GenBank/DDBJ databases">
        <title>Whole-genome sequencing of halo(alkali)philic microorganisms from hypersaline lakes.</title>
        <authorList>
            <person name="Sorokin D.Y."/>
            <person name="Merkel A.Y."/>
            <person name="Messina E."/>
            <person name="Yakimov M."/>
        </authorList>
    </citation>
    <scope>NUCLEOTIDE SEQUENCE [LARGE SCALE GENOMIC DNA]</scope>
    <source>
        <strain evidence="15 16">AB-CW1</strain>
    </source>
</reference>
<dbReference type="SUPFAM" id="SSF47384">
    <property type="entry name" value="Homodimeric domain of signal transducing histidine kinase"/>
    <property type="match status" value="1"/>
</dbReference>
<dbReference type="InterPro" id="IPR036890">
    <property type="entry name" value="HATPase_C_sf"/>
</dbReference>
<dbReference type="InterPro" id="IPR005467">
    <property type="entry name" value="His_kinase_dom"/>
</dbReference>
<dbReference type="EC" id="2.7.13.3" evidence="2"/>
<dbReference type="PROSITE" id="PS50113">
    <property type="entry name" value="PAC"/>
    <property type="match status" value="1"/>
</dbReference>
<protein>
    <recommendedName>
        <fullName evidence="10">Sensor protein FixL</fullName>
        <ecNumber evidence="2">2.7.13.3</ecNumber>
    </recommendedName>
</protein>
<dbReference type="Gene3D" id="3.30.565.10">
    <property type="entry name" value="Histidine kinase-like ATPase, C-terminal domain"/>
    <property type="match status" value="1"/>
</dbReference>
<dbReference type="Gene3D" id="1.10.287.130">
    <property type="match status" value="1"/>
</dbReference>
<dbReference type="AlphaFoldDB" id="A0AAP6JG17"/>
<dbReference type="Pfam" id="PF08448">
    <property type="entry name" value="PAS_4"/>
    <property type="match status" value="1"/>
</dbReference>
<dbReference type="SMART" id="SM00387">
    <property type="entry name" value="HATPase_c"/>
    <property type="match status" value="1"/>
</dbReference>
<evidence type="ECO:0000256" key="4">
    <source>
        <dbReference type="ARBA" id="ARBA00022679"/>
    </source>
</evidence>
<dbReference type="InterPro" id="IPR000700">
    <property type="entry name" value="PAS-assoc_C"/>
</dbReference>
<evidence type="ECO:0000256" key="6">
    <source>
        <dbReference type="ARBA" id="ARBA00022777"/>
    </source>
</evidence>
<dbReference type="SMART" id="SM00091">
    <property type="entry name" value="PAS"/>
    <property type="match status" value="2"/>
</dbReference>
<dbReference type="PANTHER" id="PTHR43065">
    <property type="entry name" value="SENSOR HISTIDINE KINASE"/>
    <property type="match status" value="1"/>
</dbReference>
<keyword evidence="5" id="KW-0547">Nucleotide-binding</keyword>
<gene>
    <name evidence="15" type="ORF">VCB98_08910</name>
</gene>
<dbReference type="InterPro" id="IPR036097">
    <property type="entry name" value="HisK_dim/P_sf"/>
</dbReference>
<dbReference type="Pfam" id="PF00989">
    <property type="entry name" value="PAS"/>
    <property type="match status" value="1"/>
</dbReference>
<feature type="domain" description="PAS" evidence="13">
    <location>
        <begin position="134"/>
        <end position="204"/>
    </location>
</feature>
<keyword evidence="4" id="KW-0808">Transferase</keyword>
<dbReference type="EMBL" id="JAYGII010000017">
    <property type="protein sequence ID" value="MEA5445937.1"/>
    <property type="molecule type" value="Genomic_DNA"/>
</dbReference>
<keyword evidence="3" id="KW-0597">Phosphoprotein</keyword>
<dbReference type="FunFam" id="3.30.450.20:FF:000060">
    <property type="entry name" value="Sensor protein FixL"/>
    <property type="match status" value="1"/>
</dbReference>
<feature type="domain" description="Histidine kinase" evidence="12">
    <location>
        <begin position="281"/>
        <end position="497"/>
    </location>
</feature>
<feature type="region of interest" description="Disordered" evidence="11">
    <location>
        <begin position="480"/>
        <end position="503"/>
    </location>
</feature>